<feature type="compositionally biased region" description="Basic residues" evidence="8">
    <location>
        <begin position="987"/>
        <end position="998"/>
    </location>
</feature>
<feature type="compositionally biased region" description="Basic and acidic residues" evidence="8">
    <location>
        <begin position="827"/>
        <end position="844"/>
    </location>
</feature>
<dbReference type="EMBL" id="KZ824772">
    <property type="protein sequence ID" value="RAH86535.1"/>
    <property type="molecule type" value="Genomic_DNA"/>
</dbReference>
<name>A0A8T8XEH9_ASPJA</name>
<dbReference type="GO" id="GO:0005794">
    <property type="term" value="C:Golgi apparatus"/>
    <property type="evidence" value="ECO:0007669"/>
    <property type="project" value="UniProtKB-SubCell"/>
</dbReference>
<comment type="similarity">
    <text evidence="2 7">Belongs to the adaptor complexes large subunit family.</text>
</comment>
<proteinExistence type="inferred from homology"/>
<gene>
    <name evidence="10" type="ORF">BO86DRAFT_415301</name>
</gene>
<dbReference type="AlphaFoldDB" id="A0A8T8XEH9"/>
<dbReference type="GO" id="GO:0030123">
    <property type="term" value="C:AP-3 adaptor complex"/>
    <property type="evidence" value="ECO:0007669"/>
    <property type="project" value="InterPro"/>
</dbReference>
<dbReference type="InterPro" id="IPR011989">
    <property type="entry name" value="ARM-like"/>
</dbReference>
<dbReference type="GO" id="GO:0006623">
    <property type="term" value="P:protein targeting to vacuole"/>
    <property type="evidence" value="ECO:0007669"/>
    <property type="project" value="TreeGrafter"/>
</dbReference>
<feature type="compositionally biased region" description="Basic and acidic residues" evidence="8">
    <location>
        <begin position="414"/>
        <end position="425"/>
    </location>
</feature>
<keyword evidence="7" id="KW-0333">Golgi apparatus</keyword>
<reference evidence="10 11" key="1">
    <citation type="submission" date="2018-02" db="EMBL/GenBank/DDBJ databases">
        <title>The genomes of Aspergillus section Nigri reveals drivers in fungal speciation.</title>
        <authorList>
            <consortium name="DOE Joint Genome Institute"/>
            <person name="Vesth T.C."/>
            <person name="Nybo J."/>
            <person name="Theobald S."/>
            <person name="Brandl J."/>
            <person name="Frisvad J.C."/>
            <person name="Nielsen K.F."/>
            <person name="Lyhne E.K."/>
            <person name="Kogle M.E."/>
            <person name="Kuo A."/>
            <person name="Riley R."/>
            <person name="Clum A."/>
            <person name="Nolan M."/>
            <person name="Lipzen A."/>
            <person name="Salamov A."/>
            <person name="Henrissat B."/>
            <person name="Wiebenga A."/>
            <person name="De vries R.P."/>
            <person name="Grigoriev I.V."/>
            <person name="Mortensen U.H."/>
            <person name="Andersen M.R."/>
            <person name="Baker S.E."/>
        </authorList>
    </citation>
    <scope>NUCLEOTIDE SEQUENCE [LARGE SCALE GENOMIC DNA]</scope>
    <source>
        <strain evidence="10 11">CBS 114.51</strain>
    </source>
</reference>
<dbReference type="GeneID" id="37178587"/>
<keyword evidence="3 7" id="KW-0813">Transport</keyword>
<evidence type="ECO:0000313" key="11">
    <source>
        <dbReference type="Proteomes" id="UP000249497"/>
    </source>
</evidence>
<dbReference type="PANTHER" id="PTHR22781:SF12">
    <property type="entry name" value="AP-3 COMPLEX SUBUNIT DELTA-1"/>
    <property type="match status" value="1"/>
</dbReference>
<evidence type="ECO:0000256" key="6">
    <source>
        <dbReference type="ARBA" id="ARBA00023136"/>
    </source>
</evidence>
<feature type="compositionally biased region" description="Basic and acidic residues" evidence="8">
    <location>
        <begin position="976"/>
        <end position="986"/>
    </location>
</feature>
<feature type="region of interest" description="Disordered" evidence="8">
    <location>
        <begin position="399"/>
        <end position="430"/>
    </location>
</feature>
<dbReference type="SUPFAM" id="SSF48371">
    <property type="entry name" value="ARM repeat"/>
    <property type="match status" value="1"/>
</dbReference>
<keyword evidence="4" id="KW-0677">Repeat</keyword>
<evidence type="ECO:0000256" key="4">
    <source>
        <dbReference type="ARBA" id="ARBA00022737"/>
    </source>
</evidence>
<evidence type="ECO:0000256" key="8">
    <source>
        <dbReference type="SAM" id="MobiDB-lite"/>
    </source>
</evidence>
<keyword evidence="5 7" id="KW-0653">Protein transport</keyword>
<dbReference type="InterPro" id="IPR002553">
    <property type="entry name" value="Clathrin/coatomer_adapt-like_N"/>
</dbReference>
<dbReference type="InterPro" id="IPR016024">
    <property type="entry name" value="ARM-type_fold"/>
</dbReference>
<evidence type="ECO:0000259" key="9">
    <source>
        <dbReference type="Pfam" id="PF01602"/>
    </source>
</evidence>
<dbReference type="GO" id="GO:0006896">
    <property type="term" value="P:Golgi to vacuole transport"/>
    <property type="evidence" value="ECO:0007669"/>
    <property type="project" value="TreeGrafter"/>
</dbReference>
<dbReference type="PANTHER" id="PTHR22781">
    <property type="entry name" value="DELTA ADAPTIN-RELATED"/>
    <property type="match status" value="1"/>
</dbReference>
<accession>A0A8T8XEH9</accession>
<dbReference type="OrthoDB" id="10264595at2759"/>
<feature type="domain" description="Clathrin/coatomer adaptor adaptin-like N-terminal" evidence="9">
    <location>
        <begin position="39"/>
        <end position="649"/>
    </location>
</feature>
<evidence type="ECO:0000256" key="7">
    <source>
        <dbReference type="PIRNR" id="PIRNR037092"/>
    </source>
</evidence>
<dbReference type="PIRSF" id="PIRSF037092">
    <property type="entry name" value="AP3_complex_delta"/>
    <property type="match status" value="1"/>
</dbReference>
<comment type="function">
    <text evidence="7">Part of the AP-3 complex, an adaptor-related complex which is not clathrin-associated. The complex is associated with the Golgi region as well as more peripheral structures. It facilitates the budding of vesicles from the Golgi membrane.</text>
</comment>
<comment type="subcellular location">
    <subcellularLocation>
        <location evidence="1">Endomembrane system</location>
    </subcellularLocation>
    <subcellularLocation>
        <location evidence="7">Golgi apparatus</location>
    </subcellularLocation>
</comment>
<dbReference type="RefSeq" id="XP_025532429.1">
    <property type="nucleotide sequence ID" value="XM_025674895.1"/>
</dbReference>
<dbReference type="GO" id="GO:0010008">
    <property type="term" value="C:endosome membrane"/>
    <property type="evidence" value="ECO:0007669"/>
    <property type="project" value="TreeGrafter"/>
</dbReference>
<dbReference type="Proteomes" id="UP000249497">
    <property type="component" value="Unassembled WGS sequence"/>
</dbReference>
<keyword evidence="11" id="KW-1185">Reference proteome</keyword>
<organism evidence="10 11">
    <name type="scientific">Aspergillus japonicus CBS 114.51</name>
    <dbReference type="NCBI Taxonomy" id="1448312"/>
    <lineage>
        <taxon>Eukaryota</taxon>
        <taxon>Fungi</taxon>
        <taxon>Dikarya</taxon>
        <taxon>Ascomycota</taxon>
        <taxon>Pezizomycotina</taxon>
        <taxon>Eurotiomycetes</taxon>
        <taxon>Eurotiomycetidae</taxon>
        <taxon>Eurotiales</taxon>
        <taxon>Aspergillaceae</taxon>
        <taxon>Aspergillus</taxon>
        <taxon>Aspergillus subgen. Circumdati</taxon>
    </lineage>
</organism>
<feature type="region of interest" description="Disordered" evidence="8">
    <location>
        <begin position="827"/>
        <end position="878"/>
    </location>
</feature>
<comment type="subunit">
    <text evidence="7">Adaptor protein complex 3 (AP-3) is a heterotetramer.</text>
</comment>
<evidence type="ECO:0000256" key="3">
    <source>
        <dbReference type="ARBA" id="ARBA00022448"/>
    </source>
</evidence>
<dbReference type="InterPro" id="IPR017105">
    <property type="entry name" value="AP3_complex_dsu"/>
</dbReference>
<evidence type="ECO:0000256" key="5">
    <source>
        <dbReference type="ARBA" id="ARBA00022927"/>
    </source>
</evidence>
<dbReference type="Pfam" id="PF01602">
    <property type="entry name" value="Adaptin_N"/>
    <property type="match status" value="1"/>
</dbReference>
<evidence type="ECO:0000313" key="10">
    <source>
        <dbReference type="EMBL" id="RAH86535.1"/>
    </source>
</evidence>
<dbReference type="Gene3D" id="1.25.10.10">
    <property type="entry name" value="Leucine-rich Repeat Variant"/>
    <property type="match status" value="1"/>
</dbReference>
<protein>
    <recommendedName>
        <fullName evidence="7">AP-3 complex subunit delta</fullName>
    </recommendedName>
</protein>
<sequence>MSSVPVTWTEQLDVIAHERFEKSLYDLIKGLRSHKGDEDGYIQESLRECKAEIKLQDMDKKATALLKLIYLEMFGYDMSWASFHVLEVMSSAKYLQKRAGYLGAVQSFRPDTEVLMLATNLLKKDLVSSSISNMSLPLITLPSIITTSLAMSLLPDVLSRISHTHAVVRKKAIVCLYRLTLVYPDALKLAWPKIKERLMDDAEDSSVTTAVLNVVCELGWRRPRDFLPLAPRLFELLVDGGNNWMAIKIIKLFATLTPLEPRLVRKLLRPLVNIIQTTTAMSLLYECINGLIQGGILDSDQGAQEKDEIADLCVEKLRGMVVSDSDPNLKYVALLAFNRIVSAYPALVSMHQDVIMHCLDDADISIRLQALDLATRMVTSENLQGIVERLILQLVNSSESTGNDRLGTDDEFSEDGREMRCDSTNRKTTTPLPPDYQLEVLHRIVDICSYGNYANLSDFDWYVGTLVRLVQLLPPDVEDVGLPHNTRTGNDADHQSHITGRIGSELRNVAVRVKEARTEATRAAASLLSLANRKSLFFKAPGASNGILGPLAWMVGEYAEHLLSPGQTLSSLIDMSNFSLPGRALSLYVQAIPKLLNTFLPDEGTWDRTKRSEMSLMLARVIEFLNSLSLHPDLEVQERAIEFLEVMRLAADAAHSDSHNWNEVPYLLSTVIPNLFRGLELNPVSVNAQKKVTAPELLRLHQTFNDSLCDLFNGDLGTSCGAKYEVPSHKFYYCREGMSFDKQLGDFVAVDAAYGTQYQTPVSTMVEEASTYARRLDSKERSRDDPFYIGTDDGYYDILSPHHPSFTVSNENELDVDAIPIIDLKLHAGREHRPPSMAESDDRKKKGSRPKRYNVLPDEMLGDDEAGAANRTGEPSKWKRSLLQIDSSGLEHPQLSENMPLSDGNQSVVRKVEDEAEMVLAMREVEQFRLRLQRATERVRPMGIPSEGTLVKKKKKKTRPVVNDMQGTGWPDDETGSIKDSNDRQQQKKKKKKKPPKN</sequence>
<feature type="region of interest" description="Disordered" evidence="8">
    <location>
        <begin position="941"/>
        <end position="998"/>
    </location>
</feature>
<evidence type="ECO:0000256" key="1">
    <source>
        <dbReference type="ARBA" id="ARBA00004308"/>
    </source>
</evidence>
<keyword evidence="6" id="KW-0472">Membrane</keyword>
<evidence type="ECO:0000256" key="2">
    <source>
        <dbReference type="ARBA" id="ARBA00006613"/>
    </source>
</evidence>